<dbReference type="Proteomes" id="UP001556220">
    <property type="component" value="Unassembled WGS sequence"/>
</dbReference>
<dbReference type="EMBL" id="JBFOHK010000002">
    <property type="protein sequence ID" value="MEW9572260.1"/>
    <property type="molecule type" value="Genomic_DNA"/>
</dbReference>
<keyword evidence="3" id="KW-1185">Reference proteome</keyword>
<evidence type="ECO:0000313" key="2">
    <source>
        <dbReference type="EMBL" id="MEW9572260.1"/>
    </source>
</evidence>
<dbReference type="RefSeq" id="WP_367854310.1">
    <property type="nucleotide sequence ID" value="NZ_JBFOHK010000002.1"/>
</dbReference>
<sequence>MNANGVASMAPVKAANSSLEKFQLALQSVEPSKRQRREEALAEAFDTIKQHVERKVPWKTIVAKFNEAYALGMHPARLRKEFDEERKRREDVYGIAGFDHGSHGEGGATKQVDEEISA</sequence>
<reference evidence="2 3" key="1">
    <citation type="submission" date="2024-06" db="EMBL/GenBank/DDBJ databases">
        <authorList>
            <person name="Woo H."/>
        </authorList>
    </citation>
    <scope>NUCLEOTIDE SEQUENCE [LARGE SCALE GENOMIC DNA]</scope>
    <source>
        <strain evidence="2 3">Si-c</strain>
    </source>
</reference>
<organism evidence="2 3">
    <name type="scientific">Rhodanobacter lycopersici</name>
    <dbReference type="NCBI Taxonomy" id="3162487"/>
    <lineage>
        <taxon>Bacteria</taxon>
        <taxon>Pseudomonadati</taxon>
        <taxon>Pseudomonadota</taxon>
        <taxon>Gammaproteobacteria</taxon>
        <taxon>Lysobacterales</taxon>
        <taxon>Rhodanobacteraceae</taxon>
        <taxon>Rhodanobacter</taxon>
    </lineage>
</organism>
<comment type="caution">
    <text evidence="2">The sequence shown here is derived from an EMBL/GenBank/DDBJ whole genome shotgun (WGS) entry which is preliminary data.</text>
</comment>
<evidence type="ECO:0000313" key="3">
    <source>
        <dbReference type="Proteomes" id="UP001556220"/>
    </source>
</evidence>
<proteinExistence type="predicted"/>
<accession>A0ABV3QES9</accession>
<evidence type="ECO:0000256" key="1">
    <source>
        <dbReference type="SAM" id="MobiDB-lite"/>
    </source>
</evidence>
<feature type="region of interest" description="Disordered" evidence="1">
    <location>
        <begin position="94"/>
        <end position="118"/>
    </location>
</feature>
<protein>
    <submittedName>
        <fullName evidence="2">Uncharacterized protein</fullName>
    </submittedName>
</protein>
<gene>
    <name evidence="2" type="ORF">ABQJ54_10905</name>
</gene>
<name>A0ABV3QES9_9GAMM</name>